<accession>A0A7V2AUZ3</accession>
<dbReference type="AlphaFoldDB" id="A0A7V2AUZ3"/>
<dbReference type="Proteomes" id="UP000886069">
    <property type="component" value="Unassembled WGS sequence"/>
</dbReference>
<gene>
    <name evidence="1" type="ORF">ENO08_04835</name>
</gene>
<dbReference type="EMBL" id="DSEC01000338">
    <property type="protein sequence ID" value="HER43766.1"/>
    <property type="molecule type" value="Genomic_DNA"/>
</dbReference>
<protein>
    <submittedName>
        <fullName evidence="1">Uncharacterized protein</fullName>
    </submittedName>
</protein>
<organism evidence="1">
    <name type="scientific">Eiseniibacteriota bacterium</name>
    <dbReference type="NCBI Taxonomy" id="2212470"/>
    <lineage>
        <taxon>Bacteria</taxon>
        <taxon>Candidatus Eiseniibacteriota</taxon>
    </lineage>
</organism>
<evidence type="ECO:0000313" key="1">
    <source>
        <dbReference type="EMBL" id="HER43766.1"/>
    </source>
</evidence>
<comment type="caution">
    <text evidence="1">The sequence shown here is derived from an EMBL/GenBank/DDBJ whole genome shotgun (WGS) entry which is preliminary data.</text>
</comment>
<name>A0A7V2AUZ3_UNCEI</name>
<sequence length="543" mass="61743">MHRPNTIERFAPFLGACLAIALLFAPKITTAQQHRSARIEALGGEAVSGVIPDTLTDIHLNPAYLHRCERLTIDYGQRETGDISMRFPCLVGKVPVRTVIASHRETELSIYGIPVGSWRMGVSAGWYLDYRDGSNPSHYLRYSASGFREEFSIGASHADQHEYRIDLSASRGLPSGAILGVRGGGFQRIYGYWNTRQVKLYDFGIEEPENEVLIEYETYRYDKSESYRRVSALFLQAGLLAGEGRGERSILLQVTRSEIYGRSLERTVDTQTRYDQFGGAEDYSFADVYYRDERAGVLWTYAIRGRMPLPGGIRLFAGGGFERMRYDANWLDNYTNLEWMDTWQYVDSDNRVSIRFDDEGKQDGFHLFLKAGRAMEVRSNLTLTAGVHGFVHRTRSRERPIATAELYSRDESSLITFSLERPIEISIETTRAGLNLPLAVEYEPVPWISIWSGFRICATYAREKDHLSIMSAVDLINFLDPSMVASYISQDCPRSVEDIDIGSTASFGLSLHYRNRFFVDLYTGSDVTPDYITNYILDVRYAF</sequence>
<reference evidence="1" key="1">
    <citation type="journal article" date="2020" name="mSystems">
        <title>Genome- and Community-Level Interaction Insights into Carbon Utilization and Element Cycling Functions of Hydrothermarchaeota in Hydrothermal Sediment.</title>
        <authorList>
            <person name="Zhou Z."/>
            <person name="Liu Y."/>
            <person name="Xu W."/>
            <person name="Pan J."/>
            <person name="Luo Z.H."/>
            <person name="Li M."/>
        </authorList>
    </citation>
    <scope>NUCLEOTIDE SEQUENCE [LARGE SCALE GENOMIC DNA]</scope>
    <source>
        <strain evidence="1">SpSt-1233</strain>
    </source>
</reference>
<proteinExistence type="predicted"/>